<dbReference type="SUPFAM" id="SSF47413">
    <property type="entry name" value="lambda repressor-like DNA-binding domains"/>
    <property type="match status" value="1"/>
</dbReference>
<proteinExistence type="predicted"/>
<reference evidence="2 3" key="1">
    <citation type="submission" date="2019-09" db="EMBL/GenBank/DDBJ databases">
        <title>Draft genome sequence of the thermophilic Saccharopolyspora hirsuta VKM Ac-666T.</title>
        <authorList>
            <person name="Lobastova T.G."/>
            <person name="Fokina V."/>
            <person name="Bragin E.Y."/>
            <person name="Shtratnikova V.Y."/>
            <person name="Starodumova I.P."/>
            <person name="Tarlachkov S.V."/>
            <person name="Donova M.V."/>
        </authorList>
    </citation>
    <scope>NUCLEOTIDE SEQUENCE [LARGE SCALE GENOMIC DNA]</scope>
    <source>
        <strain evidence="2 3">VKM Ac-666</strain>
    </source>
</reference>
<dbReference type="Gene3D" id="1.10.260.40">
    <property type="entry name" value="lambda repressor-like DNA-binding domains"/>
    <property type="match status" value="1"/>
</dbReference>
<dbReference type="SMART" id="SM00530">
    <property type="entry name" value="HTH_XRE"/>
    <property type="match status" value="1"/>
</dbReference>
<evidence type="ECO:0000313" key="3">
    <source>
        <dbReference type="Proteomes" id="UP000323946"/>
    </source>
</evidence>
<dbReference type="RefSeq" id="WP_150068505.1">
    <property type="nucleotide sequence ID" value="NZ_VWPH01000009.1"/>
</dbReference>
<evidence type="ECO:0000313" key="2">
    <source>
        <dbReference type="EMBL" id="KAA5831297.1"/>
    </source>
</evidence>
<dbReference type="Proteomes" id="UP000323946">
    <property type="component" value="Unassembled WGS sequence"/>
</dbReference>
<evidence type="ECO:0000259" key="1">
    <source>
        <dbReference type="PROSITE" id="PS50943"/>
    </source>
</evidence>
<protein>
    <submittedName>
        <fullName evidence="2">Helix-turn-helix domain-containing protein</fullName>
    </submittedName>
</protein>
<comment type="caution">
    <text evidence="2">The sequence shown here is derived from an EMBL/GenBank/DDBJ whole genome shotgun (WGS) entry which is preliminary data.</text>
</comment>
<dbReference type="GO" id="GO:0003677">
    <property type="term" value="F:DNA binding"/>
    <property type="evidence" value="ECO:0007669"/>
    <property type="project" value="InterPro"/>
</dbReference>
<dbReference type="Pfam" id="PF19054">
    <property type="entry name" value="DUF5753"/>
    <property type="match status" value="1"/>
</dbReference>
<name>A0A5M7BSY0_SACHI</name>
<feature type="domain" description="HTH cro/C1-type" evidence="1">
    <location>
        <begin position="14"/>
        <end position="68"/>
    </location>
</feature>
<dbReference type="AlphaFoldDB" id="A0A5M7BSY0"/>
<accession>A0A5M7BSY0</accession>
<dbReference type="CDD" id="cd00093">
    <property type="entry name" value="HTH_XRE"/>
    <property type="match status" value="1"/>
</dbReference>
<dbReference type="InterPro" id="IPR010982">
    <property type="entry name" value="Lambda_DNA-bd_dom_sf"/>
</dbReference>
<dbReference type="Pfam" id="PF13560">
    <property type="entry name" value="HTH_31"/>
    <property type="match status" value="1"/>
</dbReference>
<gene>
    <name evidence="2" type="ORF">F1721_21415</name>
</gene>
<dbReference type="InterPro" id="IPR043917">
    <property type="entry name" value="DUF5753"/>
</dbReference>
<dbReference type="InterPro" id="IPR001387">
    <property type="entry name" value="Cro/C1-type_HTH"/>
</dbReference>
<dbReference type="SMR" id="A0A5M7BSY0"/>
<dbReference type="OrthoDB" id="4285266at2"/>
<dbReference type="EMBL" id="VWPH01000009">
    <property type="protein sequence ID" value="KAA5831297.1"/>
    <property type="molecule type" value="Genomic_DNA"/>
</dbReference>
<dbReference type="PROSITE" id="PS50943">
    <property type="entry name" value="HTH_CROC1"/>
    <property type="match status" value="1"/>
</dbReference>
<keyword evidence="3" id="KW-1185">Reference proteome</keyword>
<organism evidence="2 3">
    <name type="scientific">Saccharopolyspora hirsuta</name>
    <dbReference type="NCBI Taxonomy" id="1837"/>
    <lineage>
        <taxon>Bacteria</taxon>
        <taxon>Bacillati</taxon>
        <taxon>Actinomycetota</taxon>
        <taxon>Actinomycetes</taxon>
        <taxon>Pseudonocardiales</taxon>
        <taxon>Pseudonocardiaceae</taxon>
        <taxon>Saccharopolyspora</taxon>
    </lineage>
</organism>
<sequence>MAGTARQVHLGRQLRQLRTNAGLSLEEAAAHLERSRATVGHWERGHSRVSAKDLDALLKFYRAPEDLIEQLQQLRRESGQRGWWQSYKLPPYLAPFVGFEAEASEIFHYELGLVPGLLQTEDYARAVHEVGRLKLSDSELQRWIDVRLKRQERLNSGGGLTLHAVVAEEALHRVVGSRSVMVDQLEHLIAVGKRTTVNLQVLPFAAGANAGSVGPITVLRFDDASHDDVAFSDTPLGGHVIDDLRDVAELSRLFSALQAQALSSEDSEDLLRTIADAHAGSKE</sequence>